<dbReference type="SUPFAM" id="SSF51316">
    <property type="entry name" value="Mss4-like"/>
    <property type="match status" value="1"/>
</dbReference>
<evidence type="ECO:0000313" key="2">
    <source>
        <dbReference type="Proteomes" id="UP000000560"/>
    </source>
</evidence>
<dbReference type="EMBL" id="BN001302">
    <property type="protein sequence ID" value="CBF74588.1"/>
    <property type="molecule type" value="Genomic_DNA"/>
</dbReference>
<dbReference type="GeneID" id="2873576"/>
<name>Q5B5M2_EMENI</name>
<dbReference type="STRING" id="227321.Q5B5M2"/>
<dbReference type="PANTHER" id="PTHR33337:SF40">
    <property type="entry name" value="CENP-V_GFA DOMAIN-CONTAINING PROTEIN-RELATED"/>
    <property type="match status" value="1"/>
</dbReference>
<organism evidence="1 2">
    <name type="scientific">Emericella nidulans (strain FGSC A4 / ATCC 38163 / CBS 112.46 / NRRL 194 / M139)</name>
    <name type="common">Aspergillus nidulans</name>
    <dbReference type="NCBI Taxonomy" id="227321"/>
    <lineage>
        <taxon>Eukaryota</taxon>
        <taxon>Fungi</taxon>
        <taxon>Dikarya</taxon>
        <taxon>Ascomycota</taxon>
        <taxon>Pezizomycotina</taxon>
        <taxon>Eurotiomycetes</taxon>
        <taxon>Eurotiomycetidae</taxon>
        <taxon>Eurotiales</taxon>
        <taxon>Aspergillaceae</taxon>
        <taxon>Aspergillus</taxon>
        <taxon>Aspergillus subgen. Nidulantes</taxon>
    </lineage>
</organism>
<accession>C8V4Q6</accession>
<dbReference type="PANTHER" id="PTHR33337">
    <property type="entry name" value="GFA DOMAIN-CONTAINING PROTEIN"/>
    <property type="match status" value="1"/>
</dbReference>
<dbReference type="Proteomes" id="UP000000560">
    <property type="component" value="Chromosome II"/>
</dbReference>
<reference evidence="2" key="2">
    <citation type="journal article" date="2009" name="Fungal Genet. Biol.">
        <title>The 2008 update of the Aspergillus nidulans genome annotation: a community effort.</title>
        <authorList>
            <person name="Wortman J.R."/>
            <person name="Gilsenan J.M."/>
            <person name="Joardar V."/>
            <person name="Deegan J."/>
            <person name="Clutterbuck J."/>
            <person name="Andersen M.R."/>
            <person name="Archer D."/>
            <person name="Bencina M."/>
            <person name="Braus G."/>
            <person name="Coutinho P."/>
            <person name="von Dohren H."/>
            <person name="Doonan J."/>
            <person name="Driessen A.J."/>
            <person name="Durek P."/>
            <person name="Espeso E."/>
            <person name="Fekete E."/>
            <person name="Flipphi M."/>
            <person name="Estrada C.G."/>
            <person name="Geysens S."/>
            <person name="Goldman G."/>
            <person name="de Groot P.W."/>
            <person name="Hansen K."/>
            <person name="Harris S.D."/>
            <person name="Heinekamp T."/>
            <person name="Helmstaedt K."/>
            <person name="Henrissat B."/>
            <person name="Hofmann G."/>
            <person name="Homan T."/>
            <person name="Horio T."/>
            <person name="Horiuchi H."/>
            <person name="James S."/>
            <person name="Jones M."/>
            <person name="Karaffa L."/>
            <person name="Karanyi Z."/>
            <person name="Kato M."/>
            <person name="Keller N."/>
            <person name="Kelly D.E."/>
            <person name="Kiel J.A."/>
            <person name="Kim J.M."/>
            <person name="van der Klei I.J."/>
            <person name="Klis F.M."/>
            <person name="Kovalchuk A."/>
            <person name="Krasevec N."/>
            <person name="Kubicek C.P."/>
            <person name="Liu B."/>
            <person name="Maccabe A."/>
            <person name="Meyer V."/>
            <person name="Mirabito P."/>
            <person name="Miskei M."/>
            <person name="Mos M."/>
            <person name="Mullins J."/>
            <person name="Nelson D.R."/>
            <person name="Nielsen J."/>
            <person name="Oakley B.R."/>
            <person name="Osmani S.A."/>
            <person name="Pakula T."/>
            <person name="Paszewski A."/>
            <person name="Paulsen I."/>
            <person name="Pilsyk S."/>
            <person name="Pocsi I."/>
            <person name="Punt P.J."/>
            <person name="Ram A.F."/>
            <person name="Ren Q."/>
            <person name="Robellet X."/>
            <person name="Robson G."/>
            <person name="Seiboth B."/>
            <person name="van Solingen P."/>
            <person name="Specht T."/>
            <person name="Sun J."/>
            <person name="Taheri-Talesh N."/>
            <person name="Takeshita N."/>
            <person name="Ussery D."/>
            <person name="vanKuyk P.A."/>
            <person name="Visser H."/>
            <person name="van de Vondervoort P.J."/>
            <person name="de Vries R.P."/>
            <person name="Walton J."/>
            <person name="Xiang X."/>
            <person name="Xiong Y."/>
            <person name="Zeng A.P."/>
            <person name="Brandt B.W."/>
            <person name="Cornell M.J."/>
            <person name="van den Hondel C.A."/>
            <person name="Visser J."/>
            <person name="Oliver S.G."/>
            <person name="Turner G."/>
        </authorList>
    </citation>
    <scope>GENOME REANNOTATION</scope>
    <source>
        <strain evidence="2">FGSC A4 / ATCC 38163 / CBS 112.46 / NRRL 194 / M139</strain>
    </source>
</reference>
<proteinExistence type="predicted"/>
<accession>Q5B5M2</accession>
<protein>
    <recommendedName>
        <fullName evidence="3">CENP-V/GFA domain-containing protein</fullName>
    </recommendedName>
</protein>
<dbReference type="OMA" id="MAEGRCN"/>
<dbReference type="HOGENOM" id="CLU_055491_3_3_1"/>
<dbReference type="InterPro" id="IPR011057">
    <property type="entry name" value="Mss4-like_sf"/>
</dbReference>
<reference evidence="2" key="1">
    <citation type="journal article" date="2005" name="Nature">
        <title>Sequencing of Aspergillus nidulans and comparative analysis with A. fumigatus and A. oryzae.</title>
        <authorList>
            <person name="Galagan J.E."/>
            <person name="Calvo S.E."/>
            <person name="Cuomo C."/>
            <person name="Ma L.J."/>
            <person name="Wortman J.R."/>
            <person name="Batzoglou S."/>
            <person name="Lee S.I."/>
            <person name="Basturkmen M."/>
            <person name="Spevak C.C."/>
            <person name="Clutterbuck J."/>
            <person name="Kapitonov V."/>
            <person name="Jurka J."/>
            <person name="Scazzocchio C."/>
            <person name="Farman M."/>
            <person name="Butler J."/>
            <person name="Purcell S."/>
            <person name="Harris S."/>
            <person name="Braus G.H."/>
            <person name="Draht O."/>
            <person name="Busch S."/>
            <person name="D'Enfert C."/>
            <person name="Bouchier C."/>
            <person name="Goldman G.H."/>
            <person name="Bell-Pedersen D."/>
            <person name="Griffiths-Jones S."/>
            <person name="Doonan J.H."/>
            <person name="Yu J."/>
            <person name="Vienken K."/>
            <person name="Pain A."/>
            <person name="Freitag M."/>
            <person name="Selker E.U."/>
            <person name="Archer D.B."/>
            <person name="Penalva M.A."/>
            <person name="Oakley B.R."/>
            <person name="Momany M."/>
            <person name="Tanaka T."/>
            <person name="Kumagai T."/>
            <person name="Asai K."/>
            <person name="Machida M."/>
            <person name="Nierman W.C."/>
            <person name="Denning D.W."/>
            <person name="Caddick M."/>
            <person name="Hynes M."/>
            <person name="Paoletti M."/>
            <person name="Fischer R."/>
            <person name="Miller B."/>
            <person name="Dyer P."/>
            <person name="Sachs M.S."/>
            <person name="Osmani S.A."/>
            <person name="Birren B.W."/>
        </authorList>
    </citation>
    <scope>NUCLEOTIDE SEQUENCE [LARGE SCALE GENOMIC DNA]</scope>
    <source>
        <strain evidence="2">FGSC A4 / ATCC 38163 / CBS 112.46 / NRRL 194 / M139</strain>
    </source>
</reference>
<dbReference type="InParanoid" id="Q5B5M2"/>
<dbReference type="RefSeq" id="XP_661762.1">
    <property type="nucleotide sequence ID" value="XM_656670.1"/>
</dbReference>
<gene>
    <name evidence="1" type="ORF">ANIA_04158</name>
</gene>
<evidence type="ECO:0000313" key="1">
    <source>
        <dbReference type="EMBL" id="CBF74588.1"/>
    </source>
</evidence>
<evidence type="ECO:0008006" key="3">
    <source>
        <dbReference type="Google" id="ProtNLM"/>
    </source>
</evidence>
<dbReference type="OrthoDB" id="9985472at2759"/>
<dbReference type="AlphaFoldDB" id="Q5B5M2"/>
<dbReference type="KEGG" id="ani:ANIA_04158"/>
<sequence>MPYRGHCICGSIQVSLKEQPPGSSINYLVDEPDFTVEDTTSLKTFADTHYASGNIVACQFCGNCGRGVVLMRVSPVVTRSPRYPGKAFVKASLFDVISPPTMEVFTERRPKWEKPVEGPSQA</sequence>
<keyword evidence="2" id="KW-1185">Reference proteome</keyword>
<dbReference type="VEuPathDB" id="FungiDB:AN4158"/>